<evidence type="ECO:0000259" key="2">
    <source>
        <dbReference type="SMART" id="SM00507"/>
    </source>
</evidence>
<evidence type="ECO:0000313" key="4">
    <source>
        <dbReference type="Proteomes" id="UP001596203"/>
    </source>
</evidence>
<keyword evidence="3" id="KW-0378">Hydrolase</keyword>
<organism evidence="3 4">
    <name type="scientific">Plantactinospora solaniradicis</name>
    <dbReference type="NCBI Taxonomy" id="1723736"/>
    <lineage>
        <taxon>Bacteria</taxon>
        <taxon>Bacillati</taxon>
        <taxon>Actinomycetota</taxon>
        <taxon>Actinomycetes</taxon>
        <taxon>Micromonosporales</taxon>
        <taxon>Micromonosporaceae</taxon>
        <taxon>Plantactinospora</taxon>
    </lineage>
</organism>
<dbReference type="CDD" id="cd00085">
    <property type="entry name" value="HNHc"/>
    <property type="match status" value="1"/>
</dbReference>
<dbReference type="GO" id="GO:0004519">
    <property type="term" value="F:endonuclease activity"/>
    <property type="evidence" value="ECO:0007669"/>
    <property type="project" value="UniProtKB-KW"/>
</dbReference>
<keyword evidence="3" id="KW-0255">Endonuclease</keyword>
<feature type="domain" description="HNH nuclease" evidence="2">
    <location>
        <begin position="56"/>
        <end position="104"/>
    </location>
</feature>
<dbReference type="Proteomes" id="UP001596203">
    <property type="component" value="Unassembled WGS sequence"/>
</dbReference>
<dbReference type="Gene3D" id="1.10.30.50">
    <property type="match status" value="1"/>
</dbReference>
<proteinExistence type="predicted"/>
<name>A0ABW1KQ21_9ACTN</name>
<accession>A0ABW1KQ21</accession>
<comment type="caution">
    <text evidence="3">The sequence shown here is derived from an EMBL/GenBank/DDBJ whole genome shotgun (WGS) entry which is preliminary data.</text>
</comment>
<keyword evidence="3" id="KW-0540">Nuclease</keyword>
<dbReference type="SMART" id="SM00507">
    <property type="entry name" value="HNHc"/>
    <property type="match status" value="1"/>
</dbReference>
<dbReference type="Pfam" id="PF01844">
    <property type="entry name" value="HNH"/>
    <property type="match status" value="1"/>
</dbReference>
<evidence type="ECO:0000256" key="1">
    <source>
        <dbReference type="SAM" id="MobiDB-lite"/>
    </source>
</evidence>
<dbReference type="EMBL" id="JBHSPR010000084">
    <property type="protein sequence ID" value="MFC6022963.1"/>
    <property type="molecule type" value="Genomic_DNA"/>
</dbReference>
<feature type="region of interest" description="Disordered" evidence="1">
    <location>
        <begin position="113"/>
        <end position="132"/>
    </location>
</feature>
<gene>
    <name evidence="3" type="ORF">ACFP2T_43290</name>
</gene>
<dbReference type="InterPro" id="IPR002711">
    <property type="entry name" value="HNH"/>
</dbReference>
<dbReference type="InterPro" id="IPR003615">
    <property type="entry name" value="HNH_nuc"/>
</dbReference>
<sequence>MPSWSTRSTTGDLIPRAKKRCAKPGCKEVAPCKRHKVWKESSGTRQLPGNWSTLKKQARNFATKICVFCGLRDPGGQVDHVINRAEGGTDDPSNLGWACARCHDRKTEEEKLRGILRAQKKSPPPPKGRRAL</sequence>
<evidence type="ECO:0000313" key="3">
    <source>
        <dbReference type="EMBL" id="MFC6022963.1"/>
    </source>
</evidence>
<keyword evidence="4" id="KW-1185">Reference proteome</keyword>
<dbReference type="RefSeq" id="WP_377433006.1">
    <property type="nucleotide sequence ID" value="NZ_JBHSPR010000084.1"/>
</dbReference>
<reference evidence="4" key="1">
    <citation type="journal article" date="2019" name="Int. J. Syst. Evol. Microbiol.">
        <title>The Global Catalogue of Microorganisms (GCM) 10K type strain sequencing project: providing services to taxonomists for standard genome sequencing and annotation.</title>
        <authorList>
            <consortium name="The Broad Institute Genomics Platform"/>
            <consortium name="The Broad Institute Genome Sequencing Center for Infectious Disease"/>
            <person name="Wu L."/>
            <person name="Ma J."/>
        </authorList>
    </citation>
    <scope>NUCLEOTIDE SEQUENCE [LARGE SCALE GENOMIC DNA]</scope>
    <source>
        <strain evidence="4">ZS-35-S2</strain>
    </source>
</reference>
<protein>
    <submittedName>
        <fullName evidence="3">HNH endonuclease</fullName>
    </submittedName>
</protein>